<organism evidence="3 4">
    <name type="scientific">Coccomyxa viridis</name>
    <dbReference type="NCBI Taxonomy" id="1274662"/>
    <lineage>
        <taxon>Eukaryota</taxon>
        <taxon>Viridiplantae</taxon>
        <taxon>Chlorophyta</taxon>
        <taxon>core chlorophytes</taxon>
        <taxon>Trebouxiophyceae</taxon>
        <taxon>Trebouxiophyceae incertae sedis</taxon>
        <taxon>Coccomyxaceae</taxon>
        <taxon>Coccomyxa</taxon>
    </lineage>
</organism>
<keyword evidence="2" id="KW-0812">Transmembrane</keyword>
<feature type="compositionally biased region" description="Low complexity" evidence="1">
    <location>
        <begin position="268"/>
        <end position="284"/>
    </location>
</feature>
<keyword evidence="4" id="KW-1185">Reference proteome</keyword>
<feature type="region of interest" description="Disordered" evidence="1">
    <location>
        <begin position="263"/>
        <end position="284"/>
    </location>
</feature>
<proteinExistence type="predicted"/>
<accession>A0ABP1FQC3</accession>
<dbReference type="Proteomes" id="UP001497392">
    <property type="component" value="Unassembled WGS sequence"/>
</dbReference>
<name>A0ABP1FQC3_9CHLO</name>
<gene>
    <name evidence="3" type="primary">g2344</name>
    <name evidence="3" type="ORF">VP750_LOCUS2007</name>
</gene>
<dbReference type="EMBL" id="CAXHTA020000003">
    <property type="protein sequence ID" value="CAL5220348.1"/>
    <property type="molecule type" value="Genomic_DNA"/>
</dbReference>
<evidence type="ECO:0000313" key="3">
    <source>
        <dbReference type="EMBL" id="CAL5220348.1"/>
    </source>
</evidence>
<evidence type="ECO:0000256" key="1">
    <source>
        <dbReference type="SAM" id="MobiDB-lite"/>
    </source>
</evidence>
<keyword evidence="2" id="KW-1133">Transmembrane helix</keyword>
<feature type="transmembrane region" description="Helical" evidence="2">
    <location>
        <begin position="141"/>
        <end position="161"/>
    </location>
</feature>
<protein>
    <submittedName>
        <fullName evidence="3">G2344 protein</fullName>
    </submittedName>
</protein>
<comment type="caution">
    <text evidence="3">The sequence shown here is derived from an EMBL/GenBank/DDBJ whole genome shotgun (WGS) entry which is preliminary data.</text>
</comment>
<evidence type="ECO:0000313" key="4">
    <source>
        <dbReference type="Proteomes" id="UP001497392"/>
    </source>
</evidence>
<feature type="transmembrane region" description="Helical" evidence="2">
    <location>
        <begin position="231"/>
        <end position="252"/>
    </location>
</feature>
<sequence>MAGLQPGPRTMQEWAGVWATNTALVFQKGASAAKGFGAYVKSVVLHLLWPPGGYKFKFLPPVAVLLLRLIFACYHHGQSPVAAAGTQTEVFTRILTASLGTLEELYALQVLTLALMYHFLNRVKLWEKFSSRLLIPNLPKAVNLVIITLVESAIMVGFMAFMTRVTFQGVPVLNLLVYIYLSLQCTQSTAEAIQKFTPGDQGLDVALAIALICNGLIMWGTIFILSLWPSLVAEVGLFYGMWANIALIYLLVKLCEPAPVVPDPDPNVNPDHNANVNPDPTHAA</sequence>
<reference evidence="3 4" key="1">
    <citation type="submission" date="2024-06" db="EMBL/GenBank/DDBJ databases">
        <authorList>
            <person name="Kraege A."/>
            <person name="Thomma B."/>
        </authorList>
    </citation>
    <scope>NUCLEOTIDE SEQUENCE [LARGE SCALE GENOMIC DNA]</scope>
</reference>
<keyword evidence="2" id="KW-0472">Membrane</keyword>
<feature type="transmembrane region" description="Helical" evidence="2">
    <location>
        <begin position="203"/>
        <end position="225"/>
    </location>
</feature>
<evidence type="ECO:0000256" key="2">
    <source>
        <dbReference type="SAM" id="Phobius"/>
    </source>
</evidence>